<proteinExistence type="predicted"/>
<dbReference type="SMART" id="SM00367">
    <property type="entry name" value="LRR_CC"/>
    <property type="match status" value="6"/>
</dbReference>
<evidence type="ECO:0000313" key="1">
    <source>
        <dbReference type="EMBL" id="PRQ43819.1"/>
    </source>
</evidence>
<sequence length="758" mass="83954">MHLADALLIWLDANTARMEGLNVNGGDCTGILKQIRTTVLPLWFAAEKRSSCHFSKFADESINSIFRLLKIPSSGSIHALGDGHLHDLRIRLTKFSKKVKLSGCPQITSVMLLLSVLPSSHNIGSTFRIIEQSPIKLERLDRDQCSLLLRSLPTLSFDAVQEVDISKCPRLHLETAIECFCTSFPSLRTLKAAFLLNFNIKTLYHLVRKCPMVYEVDLTTDTSPIITSQVCTLSSSTATTPQRSNLSINVGESPLCMNPFHKSGLSLAKLTLEGRSDLSDSDLQFISEFLVSLQYLNLRGCISLTDVGIASLLLKCPKLHSVLVCDTSFGINSVLALCSSPSDYIAGQHIENKHLDPLAFNLQALHMGGCKCVEEESLLKIMSQMQKLKTLCLRDTNLDDSALCRFGGSSLEMLDVSSTRVSQAALAHLVGRNPGLKCLKLRGCRNLSQQECDTQNGEFSSAYSCRELHNTIGRTLMLEDIALGWGFSYFSLEALKPAISSLRKITVGLGGSLGEDTLGRLPNICPMLESIVLYFQVLSDSIIMKIMANLKNLLVLALCYCLGDISIVSFKFCIPNLRKLKLERVTPWMTNNDLVILTKSCVNLIELSLLGCTLLNSESQQIISHGWPGLVSIHLEECGEMTTKGVSFLLDCQALEDLLLRHNGPGIKRSFISDAASKLPLLRKVSLDLCDASEGEFDIPDYADRYFLSTVKIARCKSQRYGLDVQFVEARRRPVHKETLVLVWNSKTIIRTVVKERL</sequence>
<accession>A0A2P6RBM0</accession>
<dbReference type="Proteomes" id="UP000238479">
    <property type="component" value="Chromosome 3"/>
</dbReference>
<dbReference type="OMA" id="NDEHAHA"/>
<evidence type="ECO:0000313" key="2">
    <source>
        <dbReference type="Proteomes" id="UP000238479"/>
    </source>
</evidence>
<dbReference type="InterPro" id="IPR032675">
    <property type="entry name" value="LRR_dom_sf"/>
</dbReference>
<dbReference type="GO" id="GO:0031146">
    <property type="term" value="P:SCF-dependent proteasomal ubiquitin-dependent protein catabolic process"/>
    <property type="evidence" value="ECO:0007669"/>
    <property type="project" value="TreeGrafter"/>
</dbReference>
<reference evidence="1 2" key="1">
    <citation type="journal article" date="2018" name="Nat. Genet.">
        <title>The Rosa genome provides new insights in the design of modern roses.</title>
        <authorList>
            <person name="Bendahmane M."/>
        </authorList>
    </citation>
    <scope>NUCLEOTIDE SEQUENCE [LARGE SCALE GENOMIC DNA]</scope>
    <source>
        <strain evidence="2">cv. Old Blush</strain>
    </source>
</reference>
<dbReference type="GO" id="GO:0019005">
    <property type="term" value="C:SCF ubiquitin ligase complex"/>
    <property type="evidence" value="ECO:0007669"/>
    <property type="project" value="TreeGrafter"/>
</dbReference>
<name>A0A2P6RBM0_ROSCH</name>
<dbReference type="Gramene" id="PRQ43819">
    <property type="protein sequence ID" value="PRQ43819"/>
    <property type="gene ID" value="RchiOBHm_Chr3g0472491"/>
</dbReference>
<gene>
    <name evidence="1" type="ORF">RchiOBHm_Chr3g0472491</name>
</gene>
<dbReference type="SUPFAM" id="SSF52047">
    <property type="entry name" value="RNI-like"/>
    <property type="match status" value="3"/>
</dbReference>
<organism evidence="1 2">
    <name type="scientific">Rosa chinensis</name>
    <name type="common">China rose</name>
    <dbReference type="NCBI Taxonomy" id="74649"/>
    <lineage>
        <taxon>Eukaryota</taxon>
        <taxon>Viridiplantae</taxon>
        <taxon>Streptophyta</taxon>
        <taxon>Embryophyta</taxon>
        <taxon>Tracheophyta</taxon>
        <taxon>Spermatophyta</taxon>
        <taxon>Magnoliopsida</taxon>
        <taxon>eudicotyledons</taxon>
        <taxon>Gunneridae</taxon>
        <taxon>Pentapetalae</taxon>
        <taxon>rosids</taxon>
        <taxon>fabids</taxon>
        <taxon>Rosales</taxon>
        <taxon>Rosaceae</taxon>
        <taxon>Rosoideae</taxon>
        <taxon>Rosoideae incertae sedis</taxon>
        <taxon>Rosa</taxon>
    </lineage>
</organism>
<dbReference type="AlphaFoldDB" id="A0A2P6RBM0"/>
<dbReference type="STRING" id="74649.A0A2P6RBM0"/>
<keyword evidence="2" id="KW-1185">Reference proteome</keyword>
<dbReference type="PANTHER" id="PTHR13318:SF247">
    <property type="entry name" value="GH16156P"/>
    <property type="match status" value="1"/>
</dbReference>
<comment type="caution">
    <text evidence="1">The sequence shown here is derived from an EMBL/GenBank/DDBJ whole genome shotgun (WGS) entry which is preliminary data.</text>
</comment>
<dbReference type="PANTHER" id="PTHR13318">
    <property type="entry name" value="PARTNER OF PAIRED, ISOFORM B-RELATED"/>
    <property type="match status" value="1"/>
</dbReference>
<dbReference type="Gene3D" id="3.80.10.10">
    <property type="entry name" value="Ribonuclease Inhibitor"/>
    <property type="match status" value="2"/>
</dbReference>
<dbReference type="EMBL" id="PDCK01000041">
    <property type="protein sequence ID" value="PRQ43819.1"/>
    <property type="molecule type" value="Genomic_DNA"/>
</dbReference>
<protein>
    <submittedName>
        <fullName evidence="1">Putative leucine-rich repeat domain, L domain-containing protein</fullName>
    </submittedName>
</protein>
<dbReference type="InterPro" id="IPR006553">
    <property type="entry name" value="Leu-rich_rpt_Cys-con_subtyp"/>
</dbReference>